<evidence type="ECO:0000313" key="9">
    <source>
        <dbReference type="EMBL" id="GAX26580.1"/>
    </source>
</evidence>
<evidence type="ECO:0000256" key="7">
    <source>
        <dbReference type="SAM" id="Phobius"/>
    </source>
</evidence>
<evidence type="ECO:0000256" key="1">
    <source>
        <dbReference type="ARBA" id="ARBA00004651"/>
    </source>
</evidence>
<dbReference type="InterPro" id="IPR020846">
    <property type="entry name" value="MFS_dom"/>
</dbReference>
<feature type="transmembrane region" description="Helical" evidence="7">
    <location>
        <begin position="297"/>
        <end position="316"/>
    </location>
</feature>
<dbReference type="Gene3D" id="1.20.1250.20">
    <property type="entry name" value="MFS general substrate transporter like domains"/>
    <property type="match status" value="1"/>
</dbReference>
<name>A0A1Z5KJT9_FISSO</name>
<dbReference type="SUPFAM" id="SSF103473">
    <property type="entry name" value="MFS general substrate transporter"/>
    <property type="match status" value="1"/>
</dbReference>
<dbReference type="OrthoDB" id="10262656at2759"/>
<dbReference type="InterPro" id="IPR011701">
    <property type="entry name" value="MFS"/>
</dbReference>
<dbReference type="PROSITE" id="PS50850">
    <property type="entry name" value="MFS"/>
    <property type="match status" value="1"/>
</dbReference>
<dbReference type="Proteomes" id="UP000198406">
    <property type="component" value="Unassembled WGS sequence"/>
</dbReference>
<dbReference type="EMBL" id="BDSP01000248">
    <property type="protein sequence ID" value="GAX26580.1"/>
    <property type="molecule type" value="Genomic_DNA"/>
</dbReference>
<proteinExistence type="predicted"/>
<sequence length="345" mass="35584">MIWGMGIIAVADLGTACATNLPLLILARFGLGVGRSWSEAGERGMLADLAQRVESQRGKVVAAQQAVAALGIAIGAPIGGLIVEEYGPRASFLCVSAAATICWFLYWILPETIVNLQSTENRYDEETENITAGSGDWILLLKERSWQALALCQSGASFGFAAKIASIPILATECLPGGAAGTGLLLSAAGLTGLLGARVGGFCTDKISARATCVLGGMISATGLMSIPWALSLKGDSPFATFNNEAMSNEALAFSAVVLLWSFGSTAQGPALTAYAQELAPDDTKATAMALPRATGDGTYIIAPFILGLFADNLGVRGSDCALAGSFGLFGALSLLFSSKNKWNG</sequence>
<dbReference type="PANTHER" id="PTHR23517:SF3">
    <property type="entry name" value="INTEGRAL MEMBRANE TRANSPORT PROTEIN"/>
    <property type="match status" value="1"/>
</dbReference>
<keyword evidence="2" id="KW-0813">Transport</keyword>
<keyword evidence="6 7" id="KW-0472">Membrane</keyword>
<feature type="transmembrane region" description="Helical" evidence="7">
    <location>
        <begin position="322"/>
        <end position="339"/>
    </location>
</feature>
<feature type="transmembrane region" description="Helical" evidence="7">
    <location>
        <begin position="89"/>
        <end position="109"/>
    </location>
</feature>
<feature type="domain" description="Major facilitator superfamily (MFS) profile" evidence="8">
    <location>
        <begin position="1"/>
        <end position="343"/>
    </location>
</feature>
<dbReference type="InterPro" id="IPR036259">
    <property type="entry name" value="MFS_trans_sf"/>
</dbReference>
<dbReference type="GO" id="GO:0005886">
    <property type="term" value="C:plasma membrane"/>
    <property type="evidence" value="ECO:0007669"/>
    <property type="project" value="UniProtKB-SubCell"/>
</dbReference>
<reference evidence="9 10" key="1">
    <citation type="journal article" date="2015" name="Plant Cell">
        <title>Oil accumulation by the oleaginous diatom Fistulifera solaris as revealed by the genome and transcriptome.</title>
        <authorList>
            <person name="Tanaka T."/>
            <person name="Maeda Y."/>
            <person name="Veluchamy A."/>
            <person name="Tanaka M."/>
            <person name="Abida H."/>
            <person name="Marechal E."/>
            <person name="Bowler C."/>
            <person name="Muto M."/>
            <person name="Sunaga Y."/>
            <person name="Tanaka M."/>
            <person name="Yoshino T."/>
            <person name="Taniguchi T."/>
            <person name="Fukuda Y."/>
            <person name="Nemoto M."/>
            <person name="Matsumoto M."/>
            <person name="Wong P.S."/>
            <person name="Aburatani S."/>
            <person name="Fujibuchi W."/>
        </authorList>
    </citation>
    <scope>NUCLEOTIDE SEQUENCE [LARGE SCALE GENOMIC DNA]</scope>
    <source>
        <strain evidence="9 10">JPCC DA0580</strain>
    </source>
</reference>
<dbReference type="PANTHER" id="PTHR23517">
    <property type="entry name" value="RESISTANCE PROTEIN MDTM, PUTATIVE-RELATED-RELATED"/>
    <property type="match status" value="1"/>
</dbReference>
<dbReference type="InterPro" id="IPR050171">
    <property type="entry name" value="MFS_Transporters"/>
</dbReference>
<evidence type="ECO:0000259" key="8">
    <source>
        <dbReference type="PROSITE" id="PS50850"/>
    </source>
</evidence>
<evidence type="ECO:0000256" key="3">
    <source>
        <dbReference type="ARBA" id="ARBA00022475"/>
    </source>
</evidence>
<keyword evidence="3" id="KW-1003">Cell membrane</keyword>
<feature type="transmembrane region" description="Helical" evidence="7">
    <location>
        <begin position="6"/>
        <end position="27"/>
    </location>
</feature>
<protein>
    <recommendedName>
        <fullName evidence="8">Major facilitator superfamily (MFS) profile domain-containing protein</fullName>
    </recommendedName>
</protein>
<feature type="transmembrane region" description="Helical" evidence="7">
    <location>
        <begin position="209"/>
        <end position="231"/>
    </location>
</feature>
<dbReference type="InParanoid" id="A0A1Z5KJT9"/>
<keyword evidence="4 7" id="KW-0812">Transmembrane</keyword>
<keyword evidence="10" id="KW-1185">Reference proteome</keyword>
<keyword evidence="5 7" id="KW-1133">Transmembrane helix</keyword>
<feature type="transmembrane region" description="Helical" evidence="7">
    <location>
        <begin position="251"/>
        <end position="276"/>
    </location>
</feature>
<organism evidence="9 10">
    <name type="scientific">Fistulifera solaris</name>
    <name type="common">Oleaginous diatom</name>
    <dbReference type="NCBI Taxonomy" id="1519565"/>
    <lineage>
        <taxon>Eukaryota</taxon>
        <taxon>Sar</taxon>
        <taxon>Stramenopiles</taxon>
        <taxon>Ochrophyta</taxon>
        <taxon>Bacillariophyta</taxon>
        <taxon>Bacillariophyceae</taxon>
        <taxon>Bacillariophycidae</taxon>
        <taxon>Naviculales</taxon>
        <taxon>Naviculaceae</taxon>
        <taxon>Fistulifera</taxon>
    </lineage>
</organism>
<evidence type="ECO:0000256" key="6">
    <source>
        <dbReference type="ARBA" id="ARBA00023136"/>
    </source>
</evidence>
<feature type="transmembrane region" description="Helical" evidence="7">
    <location>
        <begin position="60"/>
        <end position="83"/>
    </location>
</feature>
<dbReference type="GO" id="GO:0022857">
    <property type="term" value="F:transmembrane transporter activity"/>
    <property type="evidence" value="ECO:0007669"/>
    <property type="project" value="InterPro"/>
</dbReference>
<dbReference type="AlphaFoldDB" id="A0A1Z5KJT9"/>
<comment type="caution">
    <text evidence="9">The sequence shown here is derived from an EMBL/GenBank/DDBJ whole genome shotgun (WGS) entry which is preliminary data.</text>
</comment>
<gene>
    <name evidence="9" type="ORF">FisN_21Lh045</name>
</gene>
<comment type="subcellular location">
    <subcellularLocation>
        <location evidence="1">Cell membrane</location>
        <topology evidence="1">Multi-pass membrane protein</topology>
    </subcellularLocation>
</comment>
<evidence type="ECO:0000256" key="2">
    <source>
        <dbReference type="ARBA" id="ARBA00022448"/>
    </source>
</evidence>
<dbReference type="Pfam" id="PF07690">
    <property type="entry name" value="MFS_1"/>
    <property type="match status" value="1"/>
</dbReference>
<feature type="transmembrane region" description="Helical" evidence="7">
    <location>
        <begin position="177"/>
        <end position="197"/>
    </location>
</feature>
<accession>A0A1Z5KJT9</accession>
<evidence type="ECO:0000256" key="4">
    <source>
        <dbReference type="ARBA" id="ARBA00022692"/>
    </source>
</evidence>
<evidence type="ECO:0000313" key="10">
    <source>
        <dbReference type="Proteomes" id="UP000198406"/>
    </source>
</evidence>
<evidence type="ECO:0000256" key="5">
    <source>
        <dbReference type="ARBA" id="ARBA00022989"/>
    </source>
</evidence>